<proteinExistence type="predicted"/>
<organism evidence="2 3">
    <name type="scientific">Pseudomonas syringae pv. ribicola</name>
    <dbReference type="NCBI Taxonomy" id="55398"/>
    <lineage>
        <taxon>Bacteria</taxon>
        <taxon>Pseudomonadati</taxon>
        <taxon>Pseudomonadota</taxon>
        <taxon>Gammaproteobacteria</taxon>
        <taxon>Pseudomonadales</taxon>
        <taxon>Pseudomonadaceae</taxon>
        <taxon>Pseudomonas</taxon>
    </lineage>
</organism>
<dbReference type="EMBL" id="LJRF01000088">
    <property type="protein sequence ID" value="KPY48240.1"/>
    <property type="molecule type" value="Genomic_DNA"/>
</dbReference>
<feature type="transmembrane region" description="Helical" evidence="1">
    <location>
        <begin position="102"/>
        <end position="121"/>
    </location>
</feature>
<comment type="caution">
    <text evidence="2">The sequence shown here is derived from an EMBL/GenBank/DDBJ whole genome shotgun (WGS) entry which is preliminary data.</text>
</comment>
<protein>
    <submittedName>
        <fullName evidence="2">Uncharacterized protein</fullName>
    </submittedName>
</protein>
<feature type="transmembrane region" description="Helical" evidence="1">
    <location>
        <begin position="6"/>
        <end position="28"/>
    </location>
</feature>
<dbReference type="AlphaFoldDB" id="A0A0N8SQ54"/>
<dbReference type="PATRIC" id="fig|55398.3.peg.1765"/>
<sequence>MGPQLFTPYGGITVMLPAALVIAAWLWTARSKRSALLWVATLFVAYSMVVISKVLFKGWGVAIESLGIYVLSGHAMNTCLILTVALSLLARQYDQRLRWPGAVTGLLLGWLYSVFCVAPFIHPLAEAVAGALLGSTAACLFLLGLEQHATRRIPSSAVLVGLLFIAINSTTTKYNAERLLDRISVKISGSERAFKQPDWRAPAEPL</sequence>
<keyword evidence="1" id="KW-0812">Transmembrane</keyword>
<gene>
    <name evidence="2" type="ORF">ALO47_01407</name>
</gene>
<dbReference type="Proteomes" id="UP000050554">
    <property type="component" value="Unassembled WGS sequence"/>
</dbReference>
<reference evidence="2 3" key="1">
    <citation type="submission" date="2015-09" db="EMBL/GenBank/DDBJ databases">
        <title>Genome announcement of multiple Pseudomonas syringae strains.</title>
        <authorList>
            <person name="Thakur S."/>
            <person name="Wang P.W."/>
            <person name="Gong Y."/>
            <person name="Weir B.S."/>
            <person name="Guttman D.S."/>
        </authorList>
    </citation>
    <scope>NUCLEOTIDE SEQUENCE [LARGE SCALE GENOMIC DNA]</scope>
    <source>
        <strain evidence="2 3">ICMP3882</strain>
    </source>
</reference>
<feature type="transmembrane region" description="Helical" evidence="1">
    <location>
        <begin position="35"/>
        <end position="56"/>
    </location>
</feature>
<evidence type="ECO:0000313" key="2">
    <source>
        <dbReference type="EMBL" id="KPY48240.1"/>
    </source>
</evidence>
<dbReference type="RefSeq" id="WP_004885611.1">
    <property type="nucleotide sequence ID" value="NZ_LJRF01000088.1"/>
</dbReference>
<feature type="transmembrane region" description="Helical" evidence="1">
    <location>
        <begin position="68"/>
        <end position="90"/>
    </location>
</feature>
<evidence type="ECO:0000256" key="1">
    <source>
        <dbReference type="SAM" id="Phobius"/>
    </source>
</evidence>
<keyword evidence="1" id="KW-1133">Transmembrane helix</keyword>
<name>A0A0N8SQ54_PSESI</name>
<feature type="transmembrane region" description="Helical" evidence="1">
    <location>
        <begin position="127"/>
        <end position="145"/>
    </location>
</feature>
<evidence type="ECO:0000313" key="3">
    <source>
        <dbReference type="Proteomes" id="UP000050554"/>
    </source>
</evidence>
<keyword evidence="1" id="KW-0472">Membrane</keyword>
<accession>A0A0N8SQ54</accession>